<dbReference type="PANTHER" id="PTHR13932:SF6">
    <property type="entry name" value="OXYGEN-INDEPENDENT COPROPORPHYRINOGEN III OXIDASE"/>
    <property type="match status" value="1"/>
</dbReference>
<dbReference type="GO" id="GO:0006782">
    <property type="term" value="P:protoporphyrinogen IX biosynthetic process"/>
    <property type="evidence" value="ECO:0007669"/>
    <property type="project" value="UniProtKB-UniPathway"/>
</dbReference>
<keyword evidence="7 14" id="KW-0949">S-adenosyl-L-methionine</keyword>
<keyword evidence="9 14" id="KW-0560">Oxidoreductase</keyword>
<dbReference type="InterPro" id="IPR013785">
    <property type="entry name" value="Aldolase_TIM"/>
</dbReference>
<dbReference type="Pfam" id="PF04055">
    <property type="entry name" value="Radical_SAM"/>
    <property type="match status" value="1"/>
</dbReference>
<dbReference type="Proteomes" id="UP000252182">
    <property type="component" value="Chromosome"/>
</dbReference>
<evidence type="ECO:0000259" key="17">
    <source>
        <dbReference type="PROSITE" id="PS51918"/>
    </source>
</evidence>
<evidence type="ECO:0000256" key="16">
    <source>
        <dbReference type="PIRSR" id="PIRSR000167-2"/>
    </source>
</evidence>
<evidence type="ECO:0000256" key="9">
    <source>
        <dbReference type="ARBA" id="ARBA00023002"/>
    </source>
</evidence>
<evidence type="ECO:0000256" key="13">
    <source>
        <dbReference type="ARBA" id="ARBA00048321"/>
    </source>
</evidence>
<dbReference type="NCBIfam" id="TIGR00538">
    <property type="entry name" value="hemN"/>
    <property type="match status" value="1"/>
</dbReference>
<dbReference type="EC" id="1.3.98.3" evidence="14"/>
<dbReference type="SFLD" id="SFLDG01065">
    <property type="entry name" value="anaerobic_coproporphyrinogen-I"/>
    <property type="match status" value="1"/>
</dbReference>
<comment type="catalytic activity">
    <reaction evidence="13 14">
        <text>coproporphyrinogen III + 2 S-adenosyl-L-methionine = protoporphyrinogen IX + 2 5'-deoxyadenosine + 2 L-methionine + 2 CO2</text>
        <dbReference type="Rhea" id="RHEA:15425"/>
        <dbReference type="ChEBI" id="CHEBI:16526"/>
        <dbReference type="ChEBI" id="CHEBI:17319"/>
        <dbReference type="ChEBI" id="CHEBI:57307"/>
        <dbReference type="ChEBI" id="CHEBI:57309"/>
        <dbReference type="ChEBI" id="CHEBI:57844"/>
        <dbReference type="ChEBI" id="CHEBI:59789"/>
        <dbReference type="EC" id="1.3.98.3"/>
    </reaction>
</comment>
<comment type="similarity">
    <text evidence="3 14">Belongs to the anaerobic coproporphyrinogen-III oxidase family.</text>
</comment>
<organism evidence="18 19">
    <name type="scientific">Ephemeroptericola cinctiostellae</name>
    <dbReference type="NCBI Taxonomy" id="2268024"/>
    <lineage>
        <taxon>Bacteria</taxon>
        <taxon>Pseudomonadati</taxon>
        <taxon>Pseudomonadota</taxon>
        <taxon>Betaproteobacteria</taxon>
        <taxon>Burkholderiales</taxon>
        <taxon>Burkholderiaceae</taxon>
        <taxon>Ephemeroptericola</taxon>
    </lineage>
</organism>
<feature type="binding site" evidence="16">
    <location>
        <position position="63"/>
    </location>
    <ligand>
        <name>[4Fe-4S] cluster</name>
        <dbReference type="ChEBI" id="CHEBI:49883"/>
        <note>4Fe-4S-S-AdoMet</note>
    </ligand>
</feature>
<keyword evidence="11 14" id="KW-0411">Iron-sulfur</keyword>
<keyword evidence="8 14" id="KW-0479">Metal-binding</keyword>
<gene>
    <name evidence="18" type="primary">hemN_2</name>
    <name evidence="18" type="ORF">DTO96_102481</name>
</gene>
<name>A0A345DED7_9BURK</name>
<dbReference type="InterPro" id="IPR004558">
    <property type="entry name" value="Coprogen_oxidase_HemN"/>
</dbReference>
<dbReference type="GO" id="GO:0051539">
    <property type="term" value="F:4 iron, 4 sulfur cluster binding"/>
    <property type="evidence" value="ECO:0007669"/>
    <property type="project" value="UniProtKB-KW"/>
</dbReference>
<evidence type="ECO:0000256" key="3">
    <source>
        <dbReference type="ARBA" id="ARBA00005493"/>
    </source>
</evidence>
<dbReference type="SMART" id="SM00729">
    <property type="entry name" value="Elp3"/>
    <property type="match status" value="1"/>
</dbReference>
<comment type="subunit">
    <text evidence="4">Monomer.</text>
</comment>
<feature type="binding site" evidence="15">
    <location>
        <position position="118"/>
    </location>
    <ligand>
        <name>S-adenosyl-L-methionine</name>
        <dbReference type="ChEBI" id="CHEBI:59789"/>
        <label>1</label>
    </ligand>
</feature>
<comment type="subcellular location">
    <subcellularLocation>
        <location evidence="1 14">Cytoplasm</location>
    </subcellularLocation>
</comment>
<dbReference type="InterPro" id="IPR006638">
    <property type="entry name" value="Elp3/MiaA/NifB-like_rSAM"/>
</dbReference>
<evidence type="ECO:0000256" key="11">
    <source>
        <dbReference type="ARBA" id="ARBA00023014"/>
    </source>
</evidence>
<dbReference type="EMBL" id="CP031124">
    <property type="protein sequence ID" value="AXF86725.1"/>
    <property type="molecule type" value="Genomic_DNA"/>
</dbReference>
<dbReference type="GO" id="GO:0004109">
    <property type="term" value="F:coproporphyrinogen oxidase activity"/>
    <property type="evidence" value="ECO:0007669"/>
    <property type="project" value="InterPro"/>
</dbReference>
<dbReference type="SUPFAM" id="SSF102114">
    <property type="entry name" value="Radical SAM enzymes"/>
    <property type="match status" value="1"/>
</dbReference>
<dbReference type="CDD" id="cd01335">
    <property type="entry name" value="Radical_SAM"/>
    <property type="match status" value="1"/>
</dbReference>
<dbReference type="PROSITE" id="PS51918">
    <property type="entry name" value="RADICAL_SAM"/>
    <property type="match status" value="1"/>
</dbReference>
<evidence type="ECO:0000313" key="19">
    <source>
        <dbReference type="Proteomes" id="UP000252182"/>
    </source>
</evidence>
<evidence type="ECO:0000256" key="10">
    <source>
        <dbReference type="ARBA" id="ARBA00023004"/>
    </source>
</evidence>
<dbReference type="PANTHER" id="PTHR13932">
    <property type="entry name" value="COPROPORPHYRINIGEN III OXIDASE"/>
    <property type="match status" value="1"/>
</dbReference>
<evidence type="ECO:0000256" key="12">
    <source>
        <dbReference type="ARBA" id="ARBA00023244"/>
    </source>
</evidence>
<evidence type="ECO:0000256" key="15">
    <source>
        <dbReference type="PIRSR" id="PIRSR000167-1"/>
    </source>
</evidence>
<dbReference type="KEGG" id="hyf:DTO96_102481"/>
<feature type="domain" description="Radical SAM core" evidence="17">
    <location>
        <begin position="48"/>
        <end position="286"/>
    </location>
</feature>
<dbReference type="InterPro" id="IPR007197">
    <property type="entry name" value="rSAM"/>
</dbReference>
<feature type="binding site" evidence="15">
    <location>
        <position position="249"/>
    </location>
    <ligand>
        <name>S-adenosyl-L-methionine</name>
        <dbReference type="ChEBI" id="CHEBI:59789"/>
        <label>2</label>
    </ligand>
</feature>
<feature type="binding site" evidence="15">
    <location>
        <position position="190"/>
    </location>
    <ligand>
        <name>S-adenosyl-L-methionine</name>
        <dbReference type="ChEBI" id="CHEBI:59789"/>
        <label>2</label>
    </ligand>
</feature>
<dbReference type="InterPro" id="IPR058240">
    <property type="entry name" value="rSAM_sf"/>
</dbReference>
<dbReference type="RefSeq" id="WP_114563774.1">
    <property type="nucleotide sequence ID" value="NZ_CP031124.1"/>
</dbReference>
<reference evidence="19" key="1">
    <citation type="submission" date="2018-07" db="EMBL/GenBank/DDBJ databases">
        <authorList>
            <person name="Kim H."/>
        </authorList>
    </citation>
    <scope>NUCLEOTIDE SEQUENCE [LARGE SCALE GENOMIC DNA]</scope>
    <source>
        <strain evidence="19">F02</strain>
    </source>
</reference>
<evidence type="ECO:0000256" key="8">
    <source>
        <dbReference type="ARBA" id="ARBA00022723"/>
    </source>
</evidence>
<evidence type="ECO:0000256" key="5">
    <source>
        <dbReference type="ARBA" id="ARBA00022485"/>
    </source>
</evidence>
<dbReference type="Gene3D" id="3.20.20.70">
    <property type="entry name" value="Aldolase class I"/>
    <property type="match status" value="1"/>
</dbReference>
<keyword evidence="5 14" id="KW-0004">4Fe-4S</keyword>
<keyword evidence="6 14" id="KW-0963">Cytoplasm</keyword>
<evidence type="ECO:0000256" key="14">
    <source>
        <dbReference type="PIRNR" id="PIRNR000167"/>
    </source>
</evidence>
<protein>
    <recommendedName>
        <fullName evidence="14">Coproporphyrinogen-III oxidase</fullName>
        <ecNumber evidence="14">1.3.98.3</ecNumber>
    </recommendedName>
</protein>
<comment type="cofactor">
    <cofactor evidence="14 16">
        <name>[4Fe-4S] cluster</name>
        <dbReference type="ChEBI" id="CHEBI:49883"/>
    </cofactor>
    <text evidence="14 16">Binds 1 [4Fe-4S] cluster. The cluster is coordinated with 3 cysteines and an exchangeable S-adenosyl-L-methionine.</text>
</comment>
<accession>A0A345DED7</accession>
<feature type="binding site" evidence="15">
    <location>
        <position position="178"/>
    </location>
    <ligand>
        <name>S-adenosyl-L-methionine</name>
        <dbReference type="ChEBI" id="CHEBI:59789"/>
        <label>2</label>
    </ligand>
</feature>
<keyword evidence="10 14" id="KW-0408">Iron</keyword>
<evidence type="ECO:0000313" key="18">
    <source>
        <dbReference type="EMBL" id="AXF86725.1"/>
    </source>
</evidence>
<comment type="pathway">
    <text evidence="2 14">Porphyrin-containing compound metabolism; protoporphyrin-IX biosynthesis; protoporphyrinogen-IX from coproporphyrinogen-III (AdoMet route): step 1/1.</text>
</comment>
<dbReference type="AlphaFoldDB" id="A0A345DED7"/>
<dbReference type="UniPathway" id="UPA00251">
    <property type="reaction ID" value="UER00323"/>
</dbReference>
<evidence type="ECO:0000256" key="1">
    <source>
        <dbReference type="ARBA" id="ARBA00004496"/>
    </source>
</evidence>
<sequence>MKTPHHLVEKYNVAGPRYTSYPTVPYWQEADFSTLAYLKNAIDTFKISNANQGVSLYIHLPYCESLCTFCACNRRITRKHSVEARYIAALLKEWRMYVDLLAQHSDEPPRIREIHLGGGTPTFFSPEHLTALIEGLFKHAERAEGREFSFEGHPNNTTREHLQALFDVGFRRVSYGVQDYDAKVQAAIHRIQPFEHVQRVHEMARDIGYTSISHDLVFGLPHQTIASVEATIRKTAELAPDRLAFYSYAHVPWIKGNGQRGFDEADLPSGPVKRALYELGKDLFDDMGYVEVGMDHFARTTDSLCIAMREARLHRNFMGYTETNTQLMIGLGVSSISDVWSGFAQNDKDLDGYLARIEADEWPIQRGHLLTDEDLIVRQHILNIMCRMHTDWSDEAMRISELPEIVARLEEMRTDGLLVLTDHSLTVLESGRPFIRNIAMAFDVRLWAKQPETRLFSMMI</sequence>
<dbReference type="OrthoDB" id="9808022at2"/>
<evidence type="ECO:0000256" key="4">
    <source>
        <dbReference type="ARBA" id="ARBA00011245"/>
    </source>
</evidence>
<evidence type="ECO:0000256" key="7">
    <source>
        <dbReference type="ARBA" id="ARBA00022691"/>
    </source>
</evidence>
<keyword evidence="19" id="KW-1185">Reference proteome</keyword>
<feature type="binding site" evidence="15">
    <location>
        <position position="151"/>
    </location>
    <ligand>
        <name>S-adenosyl-L-methionine</name>
        <dbReference type="ChEBI" id="CHEBI:59789"/>
        <label>1</label>
    </ligand>
</feature>
<feature type="binding site" evidence="15">
    <location>
        <position position="57"/>
    </location>
    <ligand>
        <name>S-adenosyl-L-methionine</name>
        <dbReference type="ChEBI" id="CHEBI:59789"/>
        <label>1</label>
    </ligand>
</feature>
<dbReference type="SFLD" id="SFLDS00029">
    <property type="entry name" value="Radical_SAM"/>
    <property type="match status" value="1"/>
</dbReference>
<feature type="binding site" evidence="15">
    <location>
        <position position="336"/>
    </location>
    <ligand>
        <name>S-adenosyl-L-methionine</name>
        <dbReference type="ChEBI" id="CHEBI:59789"/>
        <label>1</label>
    </ligand>
</feature>
<evidence type="ECO:0000256" key="2">
    <source>
        <dbReference type="ARBA" id="ARBA00004785"/>
    </source>
</evidence>
<dbReference type="Gene3D" id="1.10.10.920">
    <property type="match status" value="1"/>
</dbReference>
<dbReference type="GO" id="GO:0046872">
    <property type="term" value="F:metal ion binding"/>
    <property type="evidence" value="ECO:0007669"/>
    <property type="project" value="UniProtKB-KW"/>
</dbReference>
<dbReference type="GO" id="GO:0051989">
    <property type="term" value="F:coproporphyrinogen dehydrogenase activity"/>
    <property type="evidence" value="ECO:0007669"/>
    <property type="project" value="UniProtKB-EC"/>
</dbReference>
<dbReference type="InterPro" id="IPR034505">
    <property type="entry name" value="Coproporphyrinogen-III_oxidase"/>
</dbReference>
<feature type="binding site" evidence="16">
    <location>
        <position position="70"/>
    </location>
    <ligand>
        <name>[4Fe-4S] cluster</name>
        <dbReference type="ChEBI" id="CHEBI:49883"/>
        <note>4Fe-4S-S-AdoMet</note>
    </ligand>
</feature>
<feature type="binding site" evidence="16">
    <location>
        <position position="67"/>
    </location>
    <ligand>
        <name>[4Fe-4S] cluster</name>
        <dbReference type="ChEBI" id="CHEBI:49883"/>
        <note>4Fe-4S-S-AdoMet</note>
    </ligand>
</feature>
<evidence type="ECO:0000256" key="6">
    <source>
        <dbReference type="ARBA" id="ARBA00022490"/>
    </source>
</evidence>
<keyword evidence="12 14" id="KW-0627">Porphyrin biosynthesis</keyword>
<feature type="binding site" evidence="15">
    <location>
        <position position="215"/>
    </location>
    <ligand>
        <name>S-adenosyl-L-methionine</name>
        <dbReference type="ChEBI" id="CHEBI:59789"/>
        <label>2</label>
    </ligand>
</feature>
<dbReference type="PIRSF" id="PIRSF000167">
    <property type="entry name" value="HemN"/>
    <property type="match status" value="1"/>
</dbReference>
<feature type="binding site" evidence="15">
    <location>
        <begin position="119"/>
        <end position="120"/>
    </location>
    <ligand>
        <name>S-adenosyl-L-methionine</name>
        <dbReference type="ChEBI" id="CHEBI:59789"/>
        <label>2</label>
    </ligand>
</feature>
<proteinExistence type="inferred from homology"/>
<feature type="binding site" evidence="15">
    <location>
        <begin position="69"/>
        <end position="71"/>
    </location>
    <ligand>
        <name>S-adenosyl-L-methionine</name>
        <dbReference type="ChEBI" id="CHEBI:59789"/>
        <label>2</label>
    </ligand>
</feature>
<dbReference type="GO" id="GO:0005737">
    <property type="term" value="C:cytoplasm"/>
    <property type="evidence" value="ECO:0007669"/>
    <property type="project" value="UniProtKB-SubCell"/>
</dbReference>